<dbReference type="EMBL" id="CNFT01000724">
    <property type="protein sequence ID" value="CKS23065.1"/>
    <property type="molecule type" value="Genomic_DNA"/>
</dbReference>
<accession>A0A654TYT1</accession>
<sequence length="330" mass="32809">MAGFSFGYPIPLFPAVGADVTGDIGPATIIPPIHIPSIPLGFAAIGHIGPISIPNIAIPSIHLGIDPTFDVGPITVDPITLTIPGLSLDAAVSEIRMTSGSSSGFKVRPSFSFFAVGPDGMPGGEVSILQPFTVAPINLNPTTLHFPGFTIPTGPIHIGLPLSLTIPGFTIPGGTLIPQLPLGLGLSGGTPPFDLPTVVIDRIPVELHASTTIGPVSLPIFGFGGAPGFGNDTTAPSSGFFNTGGGGGSGFSNSGSGMSGVLNAISDPLLGSASGFANFGTQLSGILNRGAGISGVYNTGTLGLVTSAFVSGFMNVGQQLSGLLFAGTGP</sequence>
<evidence type="ECO:0000313" key="2">
    <source>
        <dbReference type="EMBL" id="CKS23065.1"/>
    </source>
</evidence>
<gene>
    <name evidence="1" type="ORF">ERS007657_01247</name>
    <name evidence="2" type="ORF">ERS027659_02813</name>
</gene>
<organism evidence="1 3">
    <name type="scientific">Mycobacterium tuberculosis</name>
    <dbReference type="NCBI Taxonomy" id="1773"/>
    <lineage>
        <taxon>Bacteria</taxon>
        <taxon>Bacillati</taxon>
        <taxon>Actinomycetota</taxon>
        <taxon>Actinomycetes</taxon>
        <taxon>Mycobacteriales</taxon>
        <taxon>Mycobacteriaceae</taxon>
        <taxon>Mycobacterium</taxon>
        <taxon>Mycobacterium tuberculosis complex</taxon>
    </lineage>
</organism>
<name>A0A654TYT1_MYCTX</name>
<dbReference type="AlphaFoldDB" id="A0A654TYT1"/>
<evidence type="ECO:0000313" key="1">
    <source>
        <dbReference type="EMBL" id="CFR74089.1"/>
    </source>
</evidence>
<dbReference type="EMBL" id="CGCX01000362">
    <property type="protein sequence ID" value="CFR74089.1"/>
    <property type="molecule type" value="Genomic_DNA"/>
</dbReference>
<evidence type="ECO:0000313" key="4">
    <source>
        <dbReference type="Proteomes" id="UP000050164"/>
    </source>
</evidence>
<protein>
    <submittedName>
        <fullName evidence="1">PPE family protein</fullName>
    </submittedName>
</protein>
<reference evidence="3 4" key="1">
    <citation type="submission" date="2015-03" db="EMBL/GenBank/DDBJ databases">
        <authorList>
            <consortium name="Pathogen Informatics"/>
        </authorList>
    </citation>
    <scope>NUCLEOTIDE SEQUENCE [LARGE SCALE GENOMIC DNA]</scope>
    <source>
        <strain evidence="2 4">Bir 185</strain>
        <strain evidence="1 3">C09601061</strain>
    </source>
</reference>
<evidence type="ECO:0000313" key="3">
    <source>
        <dbReference type="Proteomes" id="UP000046680"/>
    </source>
</evidence>
<proteinExistence type="predicted"/>
<dbReference type="RefSeq" id="WP_193691157.1">
    <property type="nucleotide sequence ID" value="NZ_CP008961.1"/>
</dbReference>
<dbReference type="Proteomes" id="UP000046680">
    <property type="component" value="Unassembled WGS sequence"/>
</dbReference>
<dbReference type="Proteomes" id="UP000050164">
    <property type="component" value="Unassembled WGS sequence"/>
</dbReference>